<evidence type="ECO:0000313" key="3">
    <source>
        <dbReference type="Proteomes" id="UP000664265"/>
    </source>
</evidence>
<dbReference type="Gene3D" id="1.25.40.10">
    <property type="entry name" value="Tetratricopeptide repeat domain"/>
    <property type="match status" value="1"/>
</dbReference>
<comment type="caution">
    <text evidence="2">The sequence shown here is derived from an EMBL/GenBank/DDBJ whole genome shotgun (WGS) entry which is preliminary data.</text>
</comment>
<keyword evidence="3" id="KW-1185">Reference proteome</keyword>
<dbReference type="EMBL" id="JAERMS010000042">
    <property type="protein sequence ID" value="MBO1364199.1"/>
    <property type="molecule type" value="Genomic_DNA"/>
</dbReference>
<evidence type="ECO:0000313" key="2">
    <source>
        <dbReference type="EMBL" id="MBO1364199.1"/>
    </source>
</evidence>
<proteinExistence type="predicted"/>
<feature type="compositionally biased region" description="Low complexity" evidence="1">
    <location>
        <begin position="31"/>
        <end position="47"/>
    </location>
</feature>
<name>A0ABS3M7S8_9BACT</name>
<dbReference type="SUPFAM" id="SSF48452">
    <property type="entry name" value="TPR-like"/>
    <property type="match status" value="1"/>
</dbReference>
<reference evidence="2 3" key="1">
    <citation type="submission" date="2021-01" db="EMBL/GenBank/DDBJ databases">
        <title>Prevotella A2931 sp. nov.</title>
        <authorList>
            <person name="Buhl M."/>
            <person name="Oberhettinger P."/>
        </authorList>
    </citation>
    <scope>NUCLEOTIDE SEQUENCE [LARGE SCALE GENOMIC DNA]</scope>
    <source>
        <strain evidence="2 3">A2931</strain>
    </source>
</reference>
<feature type="region of interest" description="Disordered" evidence="1">
    <location>
        <begin position="13"/>
        <end position="47"/>
    </location>
</feature>
<dbReference type="RefSeq" id="WP_107582886.1">
    <property type="nucleotide sequence ID" value="NZ_JAERMS010000042.1"/>
</dbReference>
<evidence type="ECO:0008006" key="4">
    <source>
        <dbReference type="Google" id="ProtNLM"/>
    </source>
</evidence>
<accession>A0ABS3M7S8</accession>
<protein>
    <recommendedName>
        <fullName evidence="4">Tetratricopeptide repeat protein</fullName>
    </recommendedName>
</protein>
<dbReference type="Proteomes" id="UP000664265">
    <property type="component" value="Unassembled WGS sequence"/>
</dbReference>
<dbReference type="InterPro" id="IPR011990">
    <property type="entry name" value="TPR-like_helical_dom_sf"/>
</dbReference>
<gene>
    <name evidence="2" type="ORF">JHU38_10560</name>
</gene>
<organism evidence="2 3">
    <name type="scientific">Prevotella illustrans</name>
    <dbReference type="NCBI Taxonomy" id="2800387"/>
    <lineage>
        <taxon>Bacteria</taxon>
        <taxon>Pseudomonadati</taxon>
        <taxon>Bacteroidota</taxon>
        <taxon>Bacteroidia</taxon>
        <taxon>Bacteroidales</taxon>
        <taxon>Prevotellaceae</taxon>
        <taxon>Prevotella</taxon>
    </lineage>
</organism>
<sequence>MKLFRNLFRKKERKEPEVTVAEHERPIFEGQEAATEESAQTAESSDSLLDTFNRLQQQADKSPEDTDLLLRMAEIAYQLKDYVAMQDACEKAIVVDNRLLRAYHLYAQACSAQHDTINAIAMSTKAIMLLEEQDTAYPSAAELYRLRGQQLMLVGDKAGAETDMKKMLQLDSSAARQVSGDFEAEGRD</sequence>
<evidence type="ECO:0000256" key="1">
    <source>
        <dbReference type="SAM" id="MobiDB-lite"/>
    </source>
</evidence>
<feature type="compositionally biased region" description="Basic and acidic residues" evidence="1">
    <location>
        <begin position="13"/>
        <end position="27"/>
    </location>
</feature>